<dbReference type="AlphaFoldDB" id="A0A6J4RCQ9"/>
<dbReference type="InterPro" id="IPR002781">
    <property type="entry name" value="TM_pro_TauE-like"/>
</dbReference>
<keyword evidence="6 8" id="KW-1133">Transmembrane helix</keyword>
<feature type="transmembrane region" description="Helical" evidence="8">
    <location>
        <begin position="125"/>
        <end position="149"/>
    </location>
</feature>
<evidence type="ECO:0000256" key="8">
    <source>
        <dbReference type="RuleBase" id="RU363041"/>
    </source>
</evidence>
<keyword evidence="3" id="KW-0813">Transport</keyword>
<feature type="transmembrane region" description="Helical" evidence="8">
    <location>
        <begin position="70"/>
        <end position="90"/>
    </location>
</feature>
<feature type="transmembrane region" description="Helical" evidence="8">
    <location>
        <begin position="96"/>
        <end position="113"/>
    </location>
</feature>
<dbReference type="GO" id="GO:0005886">
    <property type="term" value="C:plasma membrane"/>
    <property type="evidence" value="ECO:0007669"/>
    <property type="project" value="UniProtKB-SubCell"/>
</dbReference>
<accession>A0A6J4RCQ9</accession>
<reference evidence="9" key="1">
    <citation type="submission" date="2020-02" db="EMBL/GenBank/DDBJ databases">
        <authorList>
            <person name="Meier V. D."/>
        </authorList>
    </citation>
    <scope>NUCLEOTIDE SEQUENCE</scope>
    <source>
        <strain evidence="9">AVDCRST_MAG05</strain>
    </source>
</reference>
<comment type="subcellular location">
    <subcellularLocation>
        <location evidence="1 8">Cell membrane</location>
        <topology evidence="1 8">Multi-pass membrane protein</topology>
    </subcellularLocation>
</comment>
<feature type="transmembrane region" description="Helical" evidence="8">
    <location>
        <begin position="25"/>
        <end position="49"/>
    </location>
</feature>
<keyword evidence="7 8" id="KW-0472">Membrane</keyword>
<feature type="transmembrane region" description="Helical" evidence="8">
    <location>
        <begin position="215"/>
        <end position="235"/>
    </location>
</feature>
<protein>
    <recommendedName>
        <fullName evidence="8">Probable membrane transporter protein</fullName>
    </recommendedName>
</protein>
<evidence type="ECO:0000256" key="3">
    <source>
        <dbReference type="ARBA" id="ARBA00022448"/>
    </source>
</evidence>
<dbReference type="InterPro" id="IPR052017">
    <property type="entry name" value="TSUP"/>
</dbReference>
<evidence type="ECO:0000256" key="4">
    <source>
        <dbReference type="ARBA" id="ARBA00022475"/>
    </source>
</evidence>
<evidence type="ECO:0000256" key="2">
    <source>
        <dbReference type="ARBA" id="ARBA00009142"/>
    </source>
</evidence>
<gene>
    <name evidence="9" type="ORF">AVDCRST_MAG05-513</name>
</gene>
<evidence type="ECO:0000256" key="5">
    <source>
        <dbReference type="ARBA" id="ARBA00022692"/>
    </source>
</evidence>
<dbReference type="EMBL" id="CADCVM010000060">
    <property type="protein sequence ID" value="CAA9470468.1"/>
    <property type="molecule type" value="Genomic_DNA"/>
</dbReference>
<keyword evidence="4 8" id="KW-1003">Cell membrane</keyword>
<dbReference type="PANTHER" id="PTHR30269">
    <property type="entry name" value="TRANSMEMBRANE PROTEIN YFCA"/>
    <property type="match status" value="1"/>
</dbReference>
<sequence length="236" mass="24124">MVTILALLAVAVAVGAVIQGSIGFGYALVAVPAMVLLLPWAVPVTPLFLALPMTLLMSIRGWRSIDTGGFALITAGRLLGTIVGVVLLVLAPKGHLSVLTGVLILAAALASFLKPSFEVNHGTRLAGGVASGVVGTVAALGGTPLALVYQDRSGAELRSTLAISFVVGIAMSLAGLALAGEVEGRHVVLALELLPCLLVGLWASRLVVQRLDERWLRPAVLTFAAIAGVVIVFLGS</sequence>
<evidence type="ECO:0000256" key="7">
    <source>
        <dbReference type="ARBA" id="ARBA00023136"/>
    </source>
</evidence>
<organism evidence="9">
    <name type="scientific">uncultured Rubrobacteraceae bacterium</name>
    <dbReference type="NCBI Taxonomy" id="349277"/>
    <lineage>
        <taxon>Bacteria</taxon>
        <taxon>Bacillati</taxon>
        <taxon>Actinomycetota</taxon>
        <taxon>Rubrobacteria</taxon>
        <taxon>Rubrobacterales</taxon>
        <taxon>Rubrobacteraceae</taxon>
        <taxon>environmental samples</taxon>
    </lineage>
</organism>
<feature type="transmembrane region" description="Helical" evidence="8">
    <location>
        <begin position="161"/>
        <end position="179"/>
    </location>
</feature>
<evidence type="ECO:0000256" key="1">
    <source>
        <dbReference type="ARBA" id="ARBA00004651"/>
    </source>
</evidence>
<feature type="transmembrane region" description="Helical" evidence="8">
    <location>
        <begin position="186"/>
        <end position="203"/>
    </location>
</feature>
<name>A0A6J4RCQ9_9ACTN</name>
<keyword evidence="5 8" id="KW-0812">Transmembrane</keyword>
<evidence type="ECO:0000256" key="6">
    <source>
        <dbReference type="ARBA" id="ARBA00022989"/>
    </source>
</evidence>
<evidence type="ECO:0000313" key="9">
    <source>
        <dbReference type="EMBL" id="CAA9470468.1"/>
    </source>
</evidence>
<comment type="similarity">
    <text evidence="2 8">Belongs to the 4-toluene sulfonate uptake permease (TSUP) (TC 2.A.102) family.</text>
</comment>
<dbReference type="PANTHER" id="PTHR30269:SF37">
    <property type="entry name" value="MEMBRANE TRANSPORTER PROTEIN"/>
    <property type="match status" value="1"/>
</dbReference>
<proteinExistence type="inferred from homology"/>
<dbReference type="Pfam" id="PF01925">
    <property type="entry name" value="TauE"/>
    <property type="match status" value="1"/>
</dbReference>